<feature type="domain" description="FMN hydroxy acid dehydrogenase" evidence="5">
    <location>
        <begin position="30"/>
        <end position="400"/>
    </location>
</feature>
<feature type="region of interest" description="Disordered" evidence="4">
    <location>
        <begin position="1"/>
        <end position="28"/>
    </location>
</feature>
<evidence type="ECO:0000313" key="7">
    <source>
        <dbReference type="Proteomes" id="UP001562354"/>
    </source>
</evidence>
<dbReference type="PANTHER" id="PTHR10578">
    <property type="entry name" value="S -2-HYDROXY-ACID OXIDASE-RELATED"/>
    <property type="match status" value="1"/>
</dbReference>
<protein>
    <recommendedName>
        <fullName evidence="5">FMN hydroxy acid dehydrogenase domain-containing protein</fullName>
    </recommendedName>
</protein>
<dbReference type="InterPro" id="IPR000262">
    <property type="entry name" value="FMN-dep_DH"/>
</dbReference>
<gene>
    <name evidence="6" type="ORF">AAFC00_002999</name>
</gene>
<feature type="compositionally biased region" description="Polar residues" evidence="4">
    <location>
        <begin position="1"/>
        <end position="13"/>
    </location>
</feature>
<dbReference type="InterPro" id="IPR013785">
    <property type="entry name" value="Aldolase_TIM"/>
</dbReference>
<feature type="compositionally biased region" description="Basic and acidic residues" evidence="4">
    <location>
        <begin position="207"/>
        <end position="216"/>
    </location>
</feature>
<dbReference type="Pfam" id="PF01070">
    <property type="entry name" value="FMN_dh"/>
    <property type="match status" value="1"/>
</dbReference>
<evidence type="ECO:0000256" key="1">
    <source>
        <dbReference type="ARBA" id="ARBA00001917"/>
    </source>
</evidence>
<evidence type="ECO:0000313" key="6">
    <source>
        <dbReference type="EMBL" id="KAL1302628.1"/>
    </source>
</evidence>
<evidence type="ECO:0000259" key="5">
    <source>
        <dbReference type="PROSITE" id="PS51349"/>
    </source>
</evidence>
<keyword evidence="2" id="KW-0560">Oxidoreductase</keyword>
<dbReference type="PROSITE" id="PS51349">
    <property type="entry name" value="FMN_HYDROXY_ACID_DH_2"/>
    <property type="match status" value="1"/>
</dbReference>
<dbReference type="PANTHER" id="PTHR10578:SF104">
    <property type="entry name" value="CYTOCHROME B2, MITOCHONDRIAL-RELATED"/>
    <property type="match status" value="1"/>
</dbReference>
<sequence length="422" mass="45781">MSNKSSSNPNNHYQKPPPEKTSEYASADKPPLSTILNLDDFETVASRTLDKKTWAFYSSAATDLHTLTQNRSFFSRIWMRPRVLRNVSSVDTSTKMLGHDIGAPFFVSPAALAKLVHPDGELAIARGCARPETVIPQCVSTNASYALEDIVAAAPTGDGGGEGQKHPFFFQLYVNKDRKQSEELLRKVRKLGVSTVFLTVDAPVPGKREADERVQSDESMSAPMSGAKAVNDKKGGGLGRIMGSYIDSSLSWDDLPWLKSVWDGKIVLKGIQGAADAKQAADAGVDGIILSNHGGRSLDTSPPSIMALLECRRCCPEIFDNIEVYVDGGIRRGTDVLKCLCLGATAVGLGRSPLYAVNYGEEGVAHLIDTLKDEIETSMKMLGITNLSQVHPGLVNTLDVDHLVPQRLEAPYETGRRHMAKL</sequence>
<evidence type="ECO:0000256" key="2">
    <source>
        <dbReference type="ARBA" id="ARBA00023002"/>
    </source>
</evidence>
<name>A0ABR3P8X8_9PEZI</name>
<dbReference type="Proteomes" id="UP001562354">
    <property type="component" value="Unassembled WGS sequence"/>
</dbReference>
<comment type="cofactor">
    <cofactor evidence="1">
        <name>FMN</name>
        <dbReference type="ChEBI" id="CHEBI:58210"/>
    </cofactor>
</comment>
<dbReference type="InterPro" id="IPR012133">
    <property type="entry name" value="Alpha-hydoxy_acid_DH_FMN"/>
</dbReference>
<proteinExistence type="inferred from homology"/>
<feature type="region of interest" description="Disordered" evidence="4">
    <location>
        <begin position="207"/>
        <end position="229"/>
    </location>
</feature>
<dbReference type="PIRSF" id="PIRSF000138">
    <property type="entry name" value="Al-hdrx_acd_dh"/>
    <property type="match status" value="1"/>
</dbReference>
<dbReference type="EMBL" id="JBFMKM010000012">
    <property type="protein sequence ID" value="KAL1302628.1"/>
    <property type="molecule type" value="Genomic_DNA"/>
</dbReference>
<dbReference type="CDD" id="cd02922">
    <property type="entry name" value="FCB2_FMN"/>
    <property type="match status" value="1"/>
</dbReference>
<dbReference type="InterPro" id="IPR037458">
    <property type="entry name" value="L-MDH/L-LDH_FMN-bd"/>
</dbReference>
<accession>A0ABR3P8X8</accession>
<reference evidence="6 7" key="1">
    <citation type="submission" date="2024-07" db="EMBL/GenBank/DDBJ databases">
        <title>Draft sequence of the Neodothiora populina.</title>
        <authorList>
            <person name="Drown D.D."/>
            <person name="Schuette U.S."/>
            <person name="Buechlein A.B."/>
            <person name="Rusch D.R."/>
            <person name="Winton L.W."/>
            <person name="Adams G.A."/>
        </authorList>
    </citation>
    <scope>NUCLEOTIDE SEQUENCE [LARGE SCALE GENOMIC DNA]</scope>
    <source>
        <strain evidence="6 7">CPC 39397</strain>
    </source>
</reference>
<evidence type="ECO:0000256" key="4">
    <source>
        <dbReference type="SAM" id="MobiDB-lite"/>
    </source>
</evidence>
<organism evidence="6 7">
    <name type="scientific">Neodothiora populina</name>
    <dbReference type="NCBI Taxonomy" id="2781224"/>
    <lineage>
        <taxon>Eukaryota</taxon>
        <taxon>Fungi</taxon>
        <taxon>Dikarya</taxon>
        <taxon>Ascomycota</taxon>
        <taxon>Pezizomycotina</taxon>
        <taxon>Dothideomycetes</taxon>
        <taxon>Dothideomycetidae</taxon>
        <taxon>Dothideales</taxon>
        <taxon>Dothioraceae</taxon>
        <taxon>Neodothiora</taxon>
    </lineage>
</organism>
<dbReference type="SUPFAM" id="SSF51395">
    <property type="entry name" value="FMN-linked oxidoreductases"/>
    <property type="match status" value="1"/>
</dbReference>
<dbReference type="GeneID" id="95976701"/>
<evidence type="ECO:0000256" key="3">
    <source>
        <dbReference type="ARBA" id="ARBA00024042"/>
    </source>
</evidence>
<dbReference type="Gene3D" id="3.20.20.70">
    <property type="entry name" value="Aldolase class I"/>
    <property type="match status" value="1"/>
</dbReference>
<dbReference type="InterPro" id="IPR037396">
    <property type="entry name" value="FMN_HAD"/>
</dbReference>
<comment type="caution">
    <text evidence="6">The sequence shown here is derived from an EMBL/GenBank/DDBJ whole genome shotgun (WGS) entry which is preliminary data.</text>
</comment>
<comment type="similarity">
    <text evidence="3">Belongs to the FMN-dependent alpha-hydroxy acid dehydrogenase family.</text>
</comment>
<dbReference type="RefSeq" id="XP_069198904.1">
    <property type="nucleotide sequence ID" value="XM_069342403.1"/>
</dbReference>
<keyword evidence="7" id="KW-1185">Reference proteome</keyword>